<evidence type="ECO:0000256" key="1">
    <source>
        <dbReference type="ARBA" id="ARBA00004123"/>
    </source>
</evidence>
<dbReference type="VEuPathDB" id="FungiDB:Malapachy_2264"/>
<dbReference type="EC" id="3.6.4.13" evidence="2"/>
<keyword evidence="5" id="KW-0347">Helicase</keyword>
<dbReference type="FunFam" id="3.40.50.300:FF:000079">
    <property type="entry name" value="probable ATP-dependent RNA helicase DDX17"/>
    <property type="match status" value="1"/>
</dbReference>
<keyword evidence="7" id="KW-0507">mRNA processing</keyword>
<evidence type="ECO:0000313" key="16">
    <source>
        <dbReference type="Proteomes" id="UP000037751"/>
    </source>
</evidence>
<dbReference type="OrthoDB" id="196131at2759"/>
<dbReference type="GO" id="GO:0016787">
    <property type="term" value="F:hydrolase activity"/>
    <property type="evidence" value="ECO:0007669"/>
    <property type="project" value="UniProtKB-KW"/>
</dbReference>
<feature type="compositionally biased region" description="Basic and acidic residues" evidence="11">
    <location>
        <begin position="91"/>
        <end position="116"/>
    </location>
</feature>
<feature type="domain" description="Helicase ATP-binding" evidence="12">
    <location>
        <begin position="349"/>
        <end position="527"/>
    </location>
</feature>
<evidence type="ECO:0000259" key="12">
    <source>
        <dbReference type="PROSITE" id="PS51192"/>
    </source>
</evidence>
<feature type="domain" description="Helicase C-terminal" evidence="13">
    <location>
        <begin position="559"/>
        <end position="703"/>
    </location>
</feature>
<evidence type="ECO:0000256" key="4">
    <source>
        <dbReference type="ARBA" id="ARBA00022801"/>
    </source>
</evidence>
<feature type="compositionally biased region" description="Acidic residues" evidence="11">
    <location>
        <begin position="224"/>
        <end position="238"/>
    </location>
</feature>
<keyword evidence="3" id="KW-0547">Nucleotide-binding</keyword>
<dbReference type="InterPro" id="IPR011545">
    <property type="entry name" value="DEAD/DEAH_box_helicase_dom"/>
</dbReference>
<comment type="similarity">
    <text evidence="9">Belongs to the DEAD box helicase family. DDX46/PRP5 subfamily.</text>
</comment>
<name>A0A0M8MM75_9BASI</name>
<dbReference type="EMBL" id="LGAV01000002">
    <property type="protein sequence ID" value="KOS15306.1"/>
    <property type="molecule type" value="Genomic_DNA"/>
</dbReference>
<feature type="domain" description="DEAD-box RNA helicase Q" evidence="14">
    <location>
        <begin position="318"/>
        <end position="346"/>
    </location>
</feature>
<dbReference type="PANTHER" id="PTHR47958">
    <property type="entry name" value="ATP-DEPENDENT RNA HELICASE DBP3"/>
    <property type="match status" value="1"/>
</dbReference>
<accession>A0A0M8MM75</accession>
<feature type="compositionally biased region" description="Basic and acidic residues" evidence="11">
    <location>
        <begin position="173"/>
        <end position="192"/>
    </location>
</feature>
<dbReference type="InterPro" id="IPR014001">
    <property type="entry name" value="Helicase_ATP-bd"/>
</dbReference>
<evidence type="ECO:0000256" key="11">
    <source>
        <dbReference type="SAM" id="MobiDB-lite"/>
    </source>
</evidence>
<dbReference type="SMART" id="SM00490">
    <property type="entry name" value="HELICc"/>
    <property type="match status" value="1"/>
</dbReference>
<dbReference type="AlphaFoldDB" id="A0A0M8MM75"/>
<proteinExistence type="inferred from homology"/>
<dbReference type="InterPro" id="IPR001650">
    <property type="entry name" value="Helicase_C-like"/>
</dbReference>
<comment type="subcellular location">
    <subcellularLocation>
        <location evidence="1">Nucleus</location>
    </subcellularLocation>
</comment>
<feature type="region of interest" description="Disordered" evidence="11">
    <location>
        <begin position="161"/>
        <end position="238"/>
    </location>
</feature>
<dbReference type="Pfam" id="PF00270">
    <property type="entry name" value="DEAD"/>
    <property type="match status" value="1"/>
</dbReference>
<dbReference type="GO" id="GO:0008380">
    <property type="term" value="P:RNA splicing"/>
    <property type="evidence" value="ECO:0007669"/>
    <property type="project" value="UniProtKB-KW"/>
</dbReference>
<dbReference type="PROSITE" id="PS51192">
    <property type="entry name" value="HELICASE_ATP_BIND_1"/>
    <property type="match status" value="1"/>
</dbReference>
<dbReference type="RefSeq" id="XP_017992938.1">
    <property type="nucleotide sequence ID" value="XM_018136756.1"/>
</dbReference>
<dbReference type="GO" id="GO:0003676">
    <property type="term" value="F:nucleic acid binding"/>
    <property type="evidence" value="ECO:0007669"/>
    <property type="project" value="InterPro"/>
</dbReference>
<dbReference type="GO" id="GO:0005634">
    <property type="term" value="C:nucleus"/>
    <property type="evidence" value="ECO:0007669"/>
    <property type="project" value="UniProtKB-SubCell"/>
</dbReference>
<feature type="region of interest" description="Disordered" evidence="11">
    <location>
        <begin position="78"/>
        <end position="134"/>
    </location>
</feature>
<dbReference type="GeneID" id="28728631"/>
<dbReference type="InterPro" id="IPR056149">
    <property type="entry name" value="PRP5/DDX46/KHDC4_KH"/>
</dbReference>
<evidence type="ECO:0000313" key="15">
    <source>
        <dbReference type="EMBL" id="KOS15306.1"/>
    </source>
</evidence>
<keyword evidence="4 15" id="KW-0378">Hydrolase</keyword>
<dbReference type="InterPro" id="IPR000629">
    <property type="entry name" value="RNA-helicase_DEAD-box_CS"/>
</dbReference>
<organism evidence="15 16">
    <name type="scientific">Malassezia pachydermatis</name>
    <dbReference type="NCBI Taxonomy" id="77020"/>
    <lineage>
        <taxon>Eukaryota</taxon>
        <taxon>Fungi</taxon>
        <taxon>Dikarya</taxon>
        <taxon>Basidiomycota</taxon>
        <taxon>Ustilaginomycotina</taxon>
        <taxon>Malasseziomycetes</taxon>
        <taxon>Malasseziales</taxon>
        <taxon>Malasseziaceae</taxon>
        <taxon>Malassezia</taxon>
    </lineage>
</organism>
<dbReference type="SUPFAM" id="SSF52540">
    <property type="entry name" value="P-loop containing nucleoside triphosphate hydrolases"/>
    <property type="match status" value="2"/>
</dbReference>
<dbReference type="InterPro" id="IPR014014">
    <property type="entry name" value="RNA_helicase_DEAD_Q_motif"/>
</dbReference>
<dbReference type="PROSITE" id="PS00039">
    <property type="entry name" value="DEAD_ATP_HELICASE"/>
    <property type="match status" value="1"/>
</dbReference>
<dbReference type="Gene3D" id="3.40.50.300">
    <property type="entry name" value="P-loop containing nucleotide triphosphate hydrolases"/>
    <property type="match status" value="2"/>
</dbReference>
<keyword evidence="8" id="KW-0539">Nucleus</keyword>
<keyword evidence="6" id="KW-0067">ATP-binding</keyword>
<evidence type="ECO:0000256" key="3">
    <source>
        <dbReference type="ARBA" id="ARBA00022741"/>
    </source>
</evidence>
<dbReference type="CDD" id="cd18787">
    <property type="entry name" value="SF2_C_DEAD"/>
    <property type="match status" value="1"/>
</dbReference>
<evidence type="ECO:0000256" key="7">
    <source>
        <dbReference type="ARBA" id="ARBA00023187"/>
    </source>
</evidence>
<evidence type="ECO:0000259" key="13">
    <source>
        <dbReference type="PROSITE" id="PS51194"/>
    </source>
</evidence>
<gene>
    <name evidence="15" type="ORF">Malapachy_2264</name>
</gene>
<dbReference type="Pfam" id="PF23469">
    <property type="entry name" value="KH_12"/>
    <property type="match status" value="1"/>
</dbReference>
<dbReference type="Proteomes" id="UP000037751">
    <property type="component" value="Unassembled WGS sequence"/>
</dbReference>
<sequence length="950" mass="105153">MVFAALDGGTEDASTCSSRAADRLRPISRTLSSARARVERRDWPPCFFSEVPDQTPIDEPPCVVVLFSSPRRVLKTKEACMSSSAAPTNDAEAKQRAKRERLEAWRREQAEKKRAAAEGAAPPKKAKVDPVPPRVHGGFRSATFSAKPAAAVPRIRLGVFGDDADEPLQKPQRRWDLSQDDKLSSRREATKDADEDPLDAFMSELQGQVQEEEAQHSAAPELLSGDEEDTAEGAVSEEEEIDLDAMRPEDILAMASKRHKKKVLPAIDHASVEYEPFRKAFYHPPDEIAALSEDDAERMRLELGAISVRGKDCPAPITKWSHCGLPVTCLDVIKKLGFNSPTPIQSQAMPVIMSGRDMIGVAKTGSGKTMAFLLPMFRHVKDQRPLESGEGPIALILTPTRELAVQIYRDAQPFLKAFHLRGACVYGGTPISEQIAEMKKTADVVVATPGRMIDLLTANGGRVTNLQRVTYLVLDEADRMFDLGFEPQVMKIVGLIRPDRQTVLFSATFPKPMESLARKMLRHEPLEITVGGRSVVAPEIHQVIEVRQEPTKFFRLLEVLGQLYHNDEDARTLIFVERQDAADDLMHQLIKRGYPVMSLHGGKDQADRDTTIADFKAGIVPILTATSVAARGLDVKQLKLVINYDVPNHLEDYVHRAGRTGRAGNQGTCITFITPEQDRYAKDLVSALRASKVEVPPALEALAKQFKEKVAKGTAHASRSGYGGRGLEQLEMGRERLLQAQASIYIEDEQGDPEAVAARAADETQRLNEADIQVRTGPVPEAVRENRQPMYTESDHLANQARLDAARAAGADTTKLQEVIARINAVSNKRREELENARKARDPDATKFHAIFPINDFPQKARWNVTNKETMAMLIESTGAAITNKGAFYERGREPHPGEPPKLSLLIESNESFRVENAIREIKRLLLEGTQAYLDTETRTPSAGGRYTVV</sequence>
<dbReference type="Pfam" id="PF00271">
    <property type="entry name" value="Helicase_C"/>
    <property type="match status" value="1"/>
</dbReference>
<feature type="short sequence motif" description="Q motif" evidence="10">
    <location>
        <begin position="318"/>
        <end position="346"/>
    </location>
</feature>
<dbReference type="GO" id="GO:0003724">
    <property type="term" value="F:RNA helicase activity"/>
    <property type="evidence" value="ECO:0007669"/>
    <property type="project" value="UniProtKB-EC"/>
</dbReference>
<feature type="region of interest" description="Disordered" evidence="11">
    <location>
        <begin position="1"/>
        <end position="21"/>
    </location>
</feature>
<dbReference type="CDD" id="cd17953">
    <property type="entry name" value="DEADc_DDX46"/>
    <property type="match status" value="1"/>
</dbReference>
<protein>
    <recommendedName>
        <fullName evidence="2">RNA helicase</fullName>
        <ecNumber evidence="2">3.6.4.13</ecNumber>
    </recommendedName>
</protein>
<dbReference type="GO" id="GO:0005524">
    <property type="term" value="F:ATP binding"/>
    <property type="evidence" value="ECO:0007669"/>
    <property type="project" value="UniProtKB-KW"/>
</dbReference>
<evidence type="ECO:0000256" key="6">
    <source>
        <dbReference type="ARBA" id="ARBA00022840"/>
    </source>
</evidence>
<evidence type="ECO:0000256" key="2">
    <source>
        <dbReference type="ARBA" id="ARBA00012552"/>
    </source>
</evidence>
<keyword evidence="7" id="KW-0508">mRNA splicing</keyword>
<reference evidence="15 16" key="1">
    <citation type="submission" date="2015-07" db="EMBL/GenBank/DDBJ databases">
        <title>Draft Genome Sequence of Malassezia furfur CBS1878 and Malassezia pachydermatis CBS1879.</title>
        <authorList>
            <person name="Triana S."/>
            <person name="Ohm R."/>
            <person name="Gonzalez A."/>
            <person name="DeCock H."/>
            <person name="Restrepo S."/>
            <person name="Celis A."/>
        </authorList>
    </citation>
    <scope>NUCLEOTIDE SEQUENCE [LARGE SCALE GENOMIC DNA]</scope>
    <source>
        <strain evidence="15 16">CBS 1879</strain>
    </source>
</reference>
<evidence type="ECO:0000256" key="10">
    <source>
        <dbReference type="PROSITE-ProRule" id="PRU00552"/>
    </source>
</evidence>
<evidence type="ECO:0000259" key="14">
    <source>
        <dbReference type="PROSITE" id="PS51195"/>
    </source>
</evidence>
<dbReference type="SMART" id="SM00487">
    <property type="entry name" value="DEXDc"/>
    <property type="match status" value="1"/>
</dbReference>
<evidence type="ECO:0000256" key="8">
    <source>
        <dbReference type="ARBA" id="ARBA00023242"/>
    </source>
</evidence>
<keyword evidence="16" id="KW-1185">Reference proteome</keyword>
<comment type="caution">
    <text evidence="15">The sequence shown here is derived from an EMBL/GenBank/DDBJ whole genome shotgun (WGS) entry which is preliminary data.</text>
</comment>
<dbReference type="InterPro" id="IPR027417">
    <property type="entry name" value="P-loop_NTPase"/>
</dbReference>
<evidence type="ECO:0000256" key="5">
    <source>
        <dbReference type="ARBA" id="ARBA00022806"/>
    </source>
</evidence>
<dbReference type="STRING" id="77020.A0A0M8MM75"/>
<dbReference type="PROSITE" id="PS51195">
    <property type="entry name" value="Q_MOTIF"/>
    <property type="match status" value="1"/>
</dbReference>
<dbReference type="PROSITE" id="PS51194">
    <property type="entry name" value="HELICASE_CTER"/>
    <property type="match status" value="1"/>
</dbReference>
<evidence type="ECO:0000256" key="9">
    <source>
        <dbReference type="ARBA" id="ARBA00038511"/>
    </source>
</evidence>